<dbReference type="InterPro" id="IPR015424">
    <property type="entry name" value="PyrdxlP-dep_Trfase"/>
</dbReference>
<evidence type="ECO:0000259" key="3">
    <source>
        <dbReference type="Pfam" id="PF00266"/>
    </source>
</evidence>
<dbReference type="KEGG" id="mpu:MYPU_1720"/>
<name>Q98R38_MYCPU</name>
<evidence type="ECO:0000256" key="2">
    <source>
        <dbReference type="ARBA" id="ARBA00022898"/>
    </source>
</evidence>
<dbReference type="InterPro" id="IPR000192">
    <property type="entry name" value="Aminotrans_V_dom"/>
</dbReference>
<keyword evidence="2" id="KW-0663">Pyridoxal phosphate</keyword>
<evidence type="ECO:0000256" key="1">
    <source>
        <dbReference type="ARBA" id="ARBA00001933"/>
    </source>
</evidence>
<dbReference type="AlphaFoldDB" id="Q98R38"/>
<protein>
    <submittedName>
        <fullName evidence="4">NITROGEN FIXATION PROTEIN NIFS</fullName>
    </submittedName>
</protein>
<reference evidence="4 5" key="1">
    <citation type="journal article" date="2001" name="Nucleic Acids Res.">
        <title>The complete genome sequence of the murine respiratory pathogen Mycoplasma pulmonis.</title>
        <authorList>
            <person name="Chambaud I."/>
            <person name="Heilig R."/>
            <person name="Ferris S."/>
            <person name="Barbe V."/>
            <person name="Samson D."/>
            <person name="Galisson F."/>
            <person name="Moszer I."/>
            <person name="Dybvig K."/>
            <person name="Wroblewski H."/>
            <person name="Viari A."/>
            <person name="Rocha E.P.C."/>
            <person name="Blanchard A."/>
        </authorList>
    </citation>
    <scope>NUCLEOTIDE SEQUENCE [LARGE SCALE GENOMIC DNA]</scope>
    <source>
        <strain evidence="4 5">UAB CTIP</strain>
    </source>
</reference>
<organism evidence="5">
    <name type="scientific">Mycoplasmopsis pulmonis (strain UAB CTIP)</name>
    <name type="common">Mycoplasma pulmonis</name>
    <dbReference type="NCBI Taxonomy" id="272635"/>
    <lineage>
        <taxon>Bacteria</taxon>
        <taxon>Bacillati</taxon>
        <taxon>Mycoplasmatota</taxon>
        <taxon>Mycoplasmoidales</taxon>
        <taxon>Metamycoplasmataceae</taxon>
        <taxon>Mycoplasmopsis</taxon>
    </lineage>
</organism>
<dbReference type="PANTHER" id="PTHR43586:SF8">
    <property type="entry name" value="CYSTEINE DESULFURASE 1, CHLOROPLASTIC"/>
    <property type="match status" value="1"/>
</dbReference>
<dbReference type="InterPro" id="IPR015421">
    <property type="entry name" value="PyrdxlP-dep_Trfase_major"/>
</dbReference>
<evidence type="ECO:0000313" key="5">
    <source>
        <dbReference type="Proteomes" id="UP000000528"/>
    </source>
</evidence>
<accession>Q98R38</accession>
<dbReference type="STRING" id="272635.gene:17576757"/>
<dbReference type="PIR" id="D90533">
    <property type="entry name" value="D90533"/>
</dbReference>
<dbReference type="EMBL" id="AL445563">
    <property type="protein sequence ID" value="CAC13345.1"/>
    <property type="molecule type" value="Genomic_DNA"/>
</dbReference>
<dbReference type="SUPFAM" id="SSF53383">
    <property type="entry name" value="PLP-dependent transferases"/>
    <property type="match status" value="1"/>
</dbReference>
<dbReference type="PANTHER" id="PTHR43586">
    <property type="entry name" value="CYSTEINE DESULFURASE"/>
    <property type="match status" value="1"/>
</dbReference>
<dbReference type="InterPro" id="IPR015422">
    <property type="entry name" value="PyrdxlP-dep_Trfase_small"/>
</dbReference>
<dbReference type="Proteomes" id="UP000000528">
    <property type="component" value="Chromosome"/>
</dbReference>
<keyword evidence="5" id="KW-1185">Reference proteome</keyword>
<feature type="domain" description="Aminotransferase class V" evidence="3">
    <location>
        <begin position="30"/>
        <end position="384"/>
    </location>
</feature>
<comment type="cofactor">
    <cofactor evidence="1">
        <name>pyridoxal 5'-phosphate</name>
        <dbReference type="ChEBI" id="CHEBI:597326"/>
    </cofactor>
</comment>
<dbReference type="HOGENOM" id="CLU_003433_2_5_14"/>
<dbReference type="BioCyc" id="MPUL272635:G1GT6-173-MONOMER"/>
<gene>
    <name evidence="4" type="ordered locus">MYPU_1720</name>
</gene>
<dbReference type="Pfam" id="PF00266">
    <property type="entry name" value="Aminotran_5"/>
    <property type="match status" value="1"/>
</dbReference>
<dbReference type="Gene3D" id="3.40.640.10">
    <property type="entry name" value="Type I PLP-dependent aspartate aminotransferase-like (Major domain)"/>
    <property type="match status" value="1"/>
</dbReference>
<dbReference type="Gene3D" id="3.90.1150.10">
    <property type="entry name" value="Aspartate Aminotransferase, domain 1"/>
    <property type="match status" value="1"/>
</dbReference>
<proteinExistence type="predicted"/>
<sequence>MNTSLFLERINMIDWNKIRKSFPFLKQGIIYFDSAANSLKPENVIDSVINYYRNFGLSNKNYGITPALKVEEEKQKTREILTNFLGIKMNEIFFTSGTPDSLDRISKMLLDVLEDGDEILLSELNHPSNVLPWIELKKYRKIEVKFSSNLYNDINEKTKVISYSQESNNFDFNEDLAKIYKKAKEYKSWVINDAAQAIAHQKVSFDFCDAFAFSSNKFYGPTGMGVLAVKNELLNFIKPVFVDKKSSIKINLDGYFVLQDSGEKFGSRSSNIAGLIQLKESFIFIQKVGIENIFNRIKELSNYLYTKLNEVENIEIFNKRGSSLYMFNIKGKKAEDIIDYLATKKIILRSAVFCCNLSPKCKGTKALARISLGMYNTFEEIDKFIEELKNIDL</sequence>
<evidence type="ECO:0000313" key="4">
    <source>
        <dbReference type="EMBL" id="CAC13345.1"/>
    </source>
</evidence>
<dbReference type="eggNOG" id="COG0520">
    <property type="taxonomic scope" value="Bacteria"/>
</dbReference>